<dbReference type="InterPro" id="IPR001296">
    <property type="entry name" value="Glyco_trans_1"/>
</dbReference>
<feature type="domain" description="Glycosyl transferase family 1" evidence="1">
    <location>
        <begin position="177"/>
        <end position="332"/>
    </location>
</feature>
<dbReference type="Pfam" id="PF00534">
    <property type="entry name" value="Glycos_transf_1"/>
    <property type="match status" value="1"/>
</dbReference>
<dbReference type="PANTHER" id="PTHR12526">
    <property type="entry name" value="GLYCOSYLTRANSFERASE"/>
    <property type="match status" value="1"/>
</dbReference>
<reference evidence="3 4" key="1">
    <citation type="submission" date="2020-08" db="EMBL/GenBank/DDBJ databases">
        <title>Functional genomics of gut bacteria from endangered species of beetles.</title>
        <authorList>
            <person name="Carlos-Shanley C."/>
        </authorList>
    </citation>
    <scope>NUCLEOTIDE SEQUENCE [LARGE SCALE GENOMIC DNA]</scope>
    <source>
        <strain evidence="3 4">S00142</strain>
    </source>
</reference>
<dbReference type="RefSeq" id="WP_184165490.1">
    <property type="nucleotide sequence ID" value="NZ_JACHLD010000006.1"/>
</dbReference>
<evidence type="ECO:0000259" key="1">
    <source>
        <dbReference type="Pfam" id="PF00534"/>
    </source>
</evidence>
<dbReference type="EMBL" id="JACHLD010000006">
    <property type="protein sequence ID" value="MBB4803676.1"/>
    <property type="molecule type" value="Genomic_DNA"/>
</dbReference>
<dbReference type="Gene3D" id="3.40.50.2000">
    <property type="entry name" value="Glycogen Phosphorylase B"/>
    <property type="match status" value="2"/>
</dbReference>
<proteinExistence type="predicted"/>
<accession>A0A7W7IZW5</accession>
<name>A0A7W7IZW5_9FLAO</name>
<protein>
    <submittedName>
        <fullName evidence="3">Glycosyltransferase EpsD</fullName>
        <ecNumber evidence="3">2.4.-.-</ecNumber>
    </submittedName>
</protein>
<sequence length="356" mass="40965">MNILLIGTLDGVSGGVAQYVQNIVNNTESINVNFTLGSLIGEKDKEKYCKVNFEQFDMRYRIFEISRRLKELHDIVVRNSISIIHAHTQRAGLIATLYSIKYGIKVVYTPHGLRYTQLKGLNAIIHKYFDMFILSNIDLITVLSNSELNSVKKINNKVAVNKVNTRIEHCEITSTKTQNFNQIVMVGSCEERKQPLLFIEIAKKCKLEKTKFIWIGNGDQFEECNNYAQEFMPDKLYFLGQKENLETKQILSNSDLLLFSSKQEGFPITILEAMMLKTPVVSNDFFGVEDILRNEDTGLVFNNSNIDHAAHLIEKVLTDQKLRDSLIINGYRYYEDNHSSLKLFSNEFVTFYKNLI</sequence>
<dbReference type="PANTHER" id="PTHR12526:SF630">
    <property type="entry name" value="GLYCOSYLTRANSFERASE"/>
    <property type="match status" value="1"/>
</dbReference>
<keyword evidence="3" id="KW-0808">Transferase</keyword>
<feature type="domain" description="Glycosyltransferase subfamily 4-like N-terminal" evidence="2">
    <location>
        <begin position="14"/>
        <end position="153"/>
    </location>
</feature>
<dbReference type="Pfam" id="PF13439">
    <property type="entry name" value="Glyco_transf_4"/>
    <property type="match status" value="1"/>
</dbReference>
<dbReference type="GO" id="GO:0016757">
    <property type="term" value="F:glycosyltransferase activity"/>
    <property type="evidence" value="ECO:0007669"/>
    <property type="project" value="UniProtKB-KW"/>
</dbReference>
<keyword evidence="4" id="KW-1185">Reference proteome</keyword>
<keyword evidence="3" id="KW-0328">Glycosyltransferase</keyword>
<dbReference type="Proteomes" id="UP000561681">
    <property type="component" value="Unassembled WGS sequence"/>
</dbReference>
<evidence type="ECO:0000313" key="4">
    <source>
        <dbReference type="Proteomes" id="UP000561681"/>
    </source>
</evidence>
<dbReference type="SUPFAM" id="SSF53756">
    <property type="entry name" value="UDP-Glycosyltransferase/glycogen phosphorylase"/>
    <property type="match status" value="1"/>
</dbReference>
<gene>
    <name evidence="3" type="ORF">HNP37_003751</name>
</gene>
<dbReference type="CDD" id="cd03801">
    <property type="entry name" value="GT4_PimA-like"/>
    <property type="match status" value="1"/>
</dbReference>
<evidence type="ECO:0000259" key="2">
    <source>
        <dbReference type="Pfam" id="PF13439"/>
    </source>
</evidence>
<dbReference type="EC" id="2.4.-.-" evidence="3"/>
<comment type="caution">
    <text evidence="3">The sequence shown here is derived from an EMBL/GenBank/DDBJ whole genome shotgun (WGS) entry which is preliminary data.</text>
</comment>
<organism evidence="3 4">
    <name type="scientific">Flavobacterium nitrogenifigens</name>
    <dbReference type="NCBI Taxonomy" id="1617283"/>
    <lineage>
        <taxon>Bacteria</taxon>
        <taxon>Pseudomonadati</taxon>
        <taxon>Bacteroidota</taxon>
        <taxon>Flavobacteriia</taxon>
        <taxon>Flavobacteriales</taxon>
        <taxon>Flavobacteriaceae</taxon>
        <taxon>Flavobacterium</taxon>
    </lineage>
</organism>
<dbReference type="AlphaFoldDB" id="A0A7W7IZW5"/>
<evidence type="ECO:0000313" key="3">
    <source>
        <dbReference type="EMBL" id="MBB4803676.1"/>
    </source>
</evidence>
<dbReference type="InterPro" id="IPR028098">
    <property type="entry name" value="Glyco_trans_4-like_N"/>
</dbReference>